<proteinExistence type="predicted"/>
<dbReference type="EMBL" id="UGNC01000005">
    <property type="protein sequence ID" value="STW48673.1"/>
    <property type="molecule type" value="Genomic_DNA"/>
</dbReference>
<dbReference type="InterPro" id="IPR046227">
    <property type="entry name" value="DUF6260"/>
</dbReference>
<dbReference type="Proteomes" id="UP000255167">
    <property type="component" value="Unassembled WGS sequence"/>
</dbReference>
<dbReference type="AlphaFoldDB" id="A0A378FWZ0"/>
<name>A0A378FWZ0_KLEPN</name>
<organism evidence="1 2">
    <name type="scientific">Klebsiella pneumoniae</name>
    <dbReference type="NCBI Taxonomy" id="573"/>
    <lineage>
        <taxon>Bacteria</taxon>
        <taxon>Pseudomonadati</taxon>
        <taxon>Pseudomonadota</taxon>
        <taxon>Gammaproteobacteria</taxon>
        <taxon>Enterobacterales</taxon>
        <taxon>Enterobacteriaceae</taxon>
        <taxon>Klebsiella/Raoultella group</taxon>
        <taxon>Klebsiella</taxon>
        <taxon>Klebsiella pneumoniae complex</taxon>
    </lineage>
</organism>
<reference evidence="1 2" key="1">
    <citation type="submission" date="2018-06" db="EMBL/GenBank/DDBJ databases">
        <authorList>
            <consortium name="Pathogen Informatics"/>
            <person name="Doyle S."/>
        </authorList>
    </citation>
    <scope>NUCLEOTIDE SEQUENCE [LARGE SCALE GENOMIC DNA]</scope>
    <source>
        <strain evidence="1 2">NCTC9617</strain>
    </source>
</reference>
<protein>
    <submittedName>
        <fullName evidence="1">Gp9</fullName>
    </submittedName>
</protein>
<sequence length="351" mass="39306">MSMIVFNKKLVTEHNQIKKAWNQLLMQRESFNVNQNNISAQYGGALEVNQAALISKDYWREVDNITTRVFRNDEGNGLLDDLLGLGTPISIGKTAALYRVSSDAGKVHRSLTGHVPEELDKVIYDEAGDPIPIFNTGYGREWREWDGMQSENLDAMADDQEAHVAAIREDMADYMLSGDGKVKVKGYVGAGITNHANTNQVDLSASGLNIDLTTSTPDESVAFFTGPFAKLLDDNYVQEKVKLWASPDIMRNLNRPYSDAAGFKEGTVLEYILHYGRIESFNQTFKLTGNHFIAYVRNSQYIKTRIAAPVGTFMIPRQNPFDNYNTLVWSAVGLQIKRDFNGRSKVFNAQG</sequence>
<dbReference type="Pfam" id="PF19774">
    <property type="entry name" value="DUF6260"/>
    <property type="match status" value="1"/>
</dbReference>
<accession>A0A378FWZ0</accession>
<gene>
    <name evidence="1" type="ORF">NCTC9617_05279</name>
</gene>
<evidence type="ECO:0000313" key="2">
    <source>
        <dbReference type="Proteomes" id="UP000255167"/>
    </source>
</evidence>
<evidence type="ECO:0000313" key="1">
    <source>
        <dbReference type="EMBL" id="STW48673.1"/>
    </source>
</evidence>